<dbReference type="EMBL" id="ML996570">
    <property type="protein sequence ID" value="KAF2759315.1"/>
    <property type="molecule type" value="Genomic_DNA"/>
</dbReference>
<feature type="domain" description="DUF3074" evidence="1">
    <location>
        <begin position="97"/>
        <end position="284"/>
    </location>
</feature>
<dbReference type="SUPFAM" id="SSF55961">
    <property type="entry name" value="Bet v1-like"/>
    <property type="match status" value="1"/>
</dbReference>
<dbReference type="Proteomes" id="UP000799437">
    <property type="component" value="Unassembled WGS sequence"/>
</dbReference>
<accession>A0A6A6W9S3</accession>
<name>A0A6A6W9S3_9PEZI</name>
<dbReference type="PANTHER" id="PTHR40370">
    <property type="entry name" value="EXPRESSED PROTEIN"/>
    <property type="match status" value="1"/>
</dbReference>
<dbReference type="RefSeq" id="XP_033601766.1">
    <property type="nucleotide sequence ID" value="XM_033746891.1"/>
</dbReference>
<sequence>MATAAPPKAEYLHITPLTATDLPAHPDLASAQQPTGQTPTLHAFTTAILKQGVEFATYYSDASIFVPKGDKASPPSTAKVTSLTGKNVPRTTASEQWFARRSVHEDARKNGTADFEQFDVVLNKDHSRNEDDYTPGIYDANRLLAWEGIGSVEEFEGVEMSVYEMYHKQPFPISDRFFTTLVVAATYAEKKFIVVQVPVDSATFPADFVASKSNTVDGKHRNEKRKVVQGHYASVERVQANDSDGTVTWEAGTVSSAGGSIPDAVTNLALPGELAKDVGFVVGFVNGQVWEGRERRFVVGSS</sequence>
<dbReference type="GeneID" id="54487945"/>
<evidence type="ECO:0000259" key="1">
    <source>
        <dbReference type="Pfam" id="PF11274"/>
    </source>
</evidence>
<reference evidence="2" key="1">
    <citation type="journal article" date="2020" name="Stud. Mycol.">
        <title>101 Dothideomycetes genomes: a test case for predicting lifestyles and emergence of pathogens.</title>
        <authorList>
            <person name="Haridas S."/>
            <person name="Albert R."/>
            <person name="Binder M."/>
            <person name="Bloem J."/>
            <person name="Labutti K."/>
            <person name="Salamov A."/>
            <person name="Andreopoulos B."/>
            <person name="Baker S."/>
            <person name="Barry K."/>
            <person name="Bills G."/>
            <person name="Bluhm B."/>
            <person name="Cannon C."/>
            <person name="Castanera R."/>
            <person name="Culley D."/>
            <person name="Daum C."/>
            <person name="Ezra D."/>
            <person name="Gonzalez J."/>
            <person name="Henrissat B."/>
            <person name="Kuo A."/>
            <person name="Liang C."/>
            <person name="Lipzen A."/>
            <person name="Lutzoni F."/>
            <person name="Magnuson J."/>
            <person name="Mondo S."/>
            <person name="Nolan M."/>
            <person name="Ohm R."/>
            <person name="Pangilinan J."/>
            <person name="Park H.-J."/>
            <person name="Ramirez L."/>
            <person name="Alfaro M."/>
            <person name="Sun H."/>
            <person name="Tritt A."/>
            <person name="Yoshinaga Y."/>
            <person name="Zwiers L.-H."/>
            <person name="Turgeon B."/>
            <person name="Goodwin S."/>
            <person name="Spatafora J."/>
            <person name="Crous P."/>
            <person name="Grigoriev I."/>
        </authorList>
    </citation>
    <scope>NUCLEOTIDE SEQUENCE</scope>
    <source>
        <strain evidence="2">CBS 121739</strain>
    </source>
</reference>
<keyword evidence="3" id="KW-1185">Reference proteome</keyword>
<protein>
    <recommendedName>
        <fullName evidence="1">DUF3074 domain-containing protein</fullName>
    </recommendedName>
</protein>
<evidence type="ECO:0000313" key="2">
    <source>
        <dbReference type="EMBL" id="KAF2759315.1"/>
    </source>
</evidence>
<evidence type="ECO:0000313" key="3">
    <source>
        <dbReference type="Proteomes" id="UP000799437"/>
    </source>
</evidence>
<gene>
    <name evidence="2" type="ORF">EJ05DRAFT_499727</name>
</gene>
<organism evidence="2 3">
    <name type="scientific">Pseudovirgaria hyperparasitica</name>
    <dbReference type="NCBI Taxonomy" id="470096"/>
    <lineage>
        <taxon>Eukaryota</taxon>
        <taxon>Fungi</taxon>
        <taxon>Dikarya</taxon>
        <taxon>Ascomycota</taxon>
        <taxon>Pezizomycotina</taxon>
        <taxon>Dothideomycetes</taxon>
        <taxon>Dothideomycetes incertae sedis</taxon>
        <taxon>Acrospermales</taxon>
        <taxon>Acrospermaceae</taxon>
        <taxon>Pseudovirgaria</taxon>
    </lineage>
</organism>
<dbReference type="InterPro" id="IPR024500">
    <property type="entry name" value="DUF3074"/>
</dbReference>
<dbReference type="PANTHER" id="PTHR40370:SF1">
    <property type="entry name" value="DUF3074 DOMAIN-CONTAINING PROTEIN"/>
    <property type="match status" value="1"/>
</dbReference>
<dbReference type="AlphaFoldDB" id="A0A6A6W9S3"/>
<dbReference type="Pfam" id="PF11274">
    <property type="entry name" value="DUF3074"/>
    <property type="match status" value="1"/>
</dbReference>
<proteinExistence type="predicted"/>
<dbReference type="OrthoDB" id="6423603at2759"/>